<evidence type="ECO:0000256" key="8">
    <source>
        <dbReference type="RuleBase" id="RU003953"/>
    </source>
</evidence>
<dbReference type="EMBL" id="JAGISH010000006">
    <property type="protein sequence ID" value="MBP0483289.1"/>
    <property type="molecule type" value="Genomic_DNA"/>
</dbReference>
<evidence type="ECO:0000256" key="4">
    <source>
        <dbReference type="ARBA" id="ARBA00022695"/>
    </source>
</evidence>
<dbReference type="PANTHER" id="PTHR46173:SF1">
    <property type="entry name" value="CCA TRNA NUCLEOTIDYLTRANSFERASE 1, MITOCHONDRIAL"/>
    <property type="match status" value="1"/>
</dbReference>
<evidence type="ECO:0000313" key="12">
    <source>
        <dbReference type="Proteomes" id="UP000675940"/>
    </source>
</evidence>
<evidence type="ECO:0000259" key="9">
    <source>
        <dbReference type="Pfam" id="PF01743"/>
    </source>
</evidence>
<comment type="cofactor">
    <cofactor evidence="1">
        <name>Mg(2+)</name>
        <dbReference type="ChEBI" id="CHEBI:18420"/>
    </cofactor>
</comment>
<proteinExistence type="inferred from homology"/>
<dbReference type="GO" id="GO:0000049">
    <property type="term" value="F:tRNA binding"/>
    <property type="evidence" value="ECO:0007669"/>
    <property type="project" value="TreeGrafter"/>
</dbReference>
<dbReference type="SUPFAM" id="SSF81891">
    <property type="entry name" value="Poly A polymerase C-terminal region-like"/>
    <property type="match status" value="1"/>
</dbReference>
<keyword evidence="3" id="KW-0819">tRNA processing</keyword>
<dbReference type="PANTHER" id="PTHR46173">
    <property type="entry name" value="CCA TRNA NUCLEOTIDYLTRANSFERASE 1, MITOCHONDRIAL"/>
    <property type="match status" value="1"/>
</dbReference>
<keyword evidence="12" id="KW-1185">Reference proteome</keyword>
<protein>
    <submittedName>
        <fullName evidence="11">CCA tRNA nucleotidyltransferase</fullName>
    </submittedName>
</protein>
<evidence type="ECO:0000256" key="5">
    <source>
        <dbReference type="ARBA" id="ARBA00022723"/>
    </source>
</evidence>
<dbReference type="InterPro" id="IPR043519">
    <property type="entry name" value="NT_sf"/>
</dbReference>
<feature type="domain" description="tRNA nucleotidyltransferase/poly(A) polymerase RNA and SrmB- binding" evidence="10">
    <location>
        <begin position="185"/>
        <end position="241"/>
    </location>
</feature>
<keyword evidence="2 8" id="KW-0808">Transferase</keyword>
<dbReference type="Pfam" id="PF01743">
    <property type="entry name" value="PolyA_pol"/>
    <property type="match status" value="1"/>
</dbReference>
<dbReference type="InterPro" id="IPR002646">
    <property type="entry name" value="PolA_pol_head_dom"/>
</dbReference>
<dbReference type="Proteomes" id="UP000675940">
    <property type="component" value="Unassembled WGS sequence"/>
</dbReference>
<evidence type="ECO:0000256" key="7">
    <source>
        <dbReference type="ARBA" id="ARBA00022842"/>
    </source>
</evidence>
<dbReference type="Pfam" id="PF12627">
    <property type="entry name" value="PolyA_pol_RNAbd"/>
    <property type="match status" value="1"/>
</dbReference>
<dbReference type="GO" id="GO:0000166">
    <property type="term" value="F:nucleotide binding"/>
    <property type="evidence" value="ECO:0007669"/>
    <property type="project" value="UniProtKB-KW"/>
</dbReference>
<organism evidence="11 12">
    <name type="scientific">Sagittula salina</name>
    <dbReference type="NCBI Taxonomy" id="2820268"/>
    <lineage>
        <taxon>Bacteria</taxon>
        <taxon>Pseudomonadati</taxon>
        <taxon>Pseudomonadota</taxon>
        <taxon>Alphaproteobacteria</taxon>
        <taxon>Rhodobacterales</taxon>
        <taxon>Roseobacteraceae</taxon>
        <taxon>Sagittula</taxon>
    </lineage>
</organism>
<dbReference type="GO" id="GO:0016779">
    <property type="term" value="F:nucleotidyltransferase activity"/>
    <property type="evidence" value="ECO:0007669"/>
    <property type="project" value="UniProtKB-KW"/>
</dbReference>
<evidence type="ECO:0000256" key="3">
    <source>
        <dbReference type="ARBA" id="ARBA00022694"/>
    </source>
</evidence>
<evidence type="ECO:0000256" key="6">
    <source>
        <dbReference type="ARBA" id="ARBA00022741"/>
    </source>
</evidence>
<dbReference type="SUPFAM" id="SSF81301">
    <property type="entry name" value="Nucleotidyltransferase"/>
    <property type="match status" value="1"/>
</dbReference>
<evidence type="ECO:0000313" key="11">
    <source>
        <dbReference type="EMBL" id="MBP0483289.1"/>
    </source>
</evidence>
<keyword evidence="6" id="KW-0547">Nucleotide-binding</keyword>
<dbReference type="GO" id="GO:0008033">
    <property type="term" value="P:tRNA processing"/>
    <property type="evidence" value="ECO:0007669"/>
    <property type="project" value="UniProtKB-KW"/>
</dbReference>
<dbReference type="CDD" id="cd05398">
    <property type="entry name" value="NT_ClassII-CCAase"/>
    <property type="match status" value="1"/>
</dbReference>
<dbReference type="Gene3D" id="1.10.3090.10">
    <property type="entry name" value="cca-adding enzyme, domain 2"/>
    <property type="match status" value="1"/>
</dbReference>
<sequence length="388" mass="41844">MTTVHGDWLDNPAAQAVLKMLEDGGHQAYAVGGCVRNALLGAPVADVDIATDAHPERVVELAEQAGLRPVPTGIDHGTITVVADGTGFEVTTFRADVETDGRRAVVAFATDITEDARRRDFTMNALYADRRGQVLDPLGVGVPDLNARRLRFIEDAETRIREDYLRILRFFRFFAWYGNPEGGMDAEALSAIAGNLDGLDVLSRERVGHELMKLFAAPDPLSSVCVMARSGVLNHVLPGTNETPLGPLLMHEVALDLSPDPLRRLAVLGMVDGAALRLSKAQQRRLRLLQDLIPAAATPREIAYRHGEDAAREVIALRAATFGAPLEKNALPHLRAAADAEFPVKAKDLQPALKGPALGEALRALEADWIASGFSLTREALLSRAGKA</sequence>
<evidence type="ECO:0000256" key="2">
    <source>
        <dbReference type="ARBA" id="ARBA00022679"/>
    </source>
</evidence>
<dbReference type="RefSeq" id="WP_209361226.1">
    <property type="nucleotide sequence ID" value="NZ_JAGISH010000006.1"/>
</dbReference>
<keyword evidence="4" id="KW-0548">Nucleotidyltransferase</keyword>
<evidence type="ECO:0000256" key="1">
    <source>
        <dbReference type="ARBA" id="ARBA00001946"/>
    </source>
</evidence>
<keyword evidence="7" id="KW-0460">Magnesium</keyword>
<name>A0A940S3Q2_9RHOB</name>
<keyword evidence="5" id="KW-0479">Metal-binding</keyword>
<dbReference type="AlphaFoldDB" id="A0A940S3Q2"/>
<dbReference type="GO" id="GO:0046872">
    <property type="term" value="F:metal ion binding"/>
    <property type="evidence" value="ECO:0007669"/>
    <property type="project" value="UniProtKB-KW"/>
</dbReference>
<gene>
    <name evidence="11" type="ORF">J5474_12400</name>
</gene>
<dbReference type="InterPro" id="IPR032828">
    <property type="entry name" value="PolyA_RNA-bd"/>
</dbReference>
<reference evidence="11" key="1">
    <citation type="submission" date="2021-03" db="EMBL/GenBank/DDBJ databases">
        <title>Sagittula salina sp. nov. strain M10.9X isolated from the marine waste.</title>
        <authorList>
            <person name="Satari L."/>
            <person name="Molina-Menor E."/>
            <person name="Vidal-Verdu A."/>
            <person name="Pascual J."/>
            <person name="Pereto J."/>
            <person name="Porcar M."/>
        </authorList>
    </citation>
    <scope>NUCLEOTIDE SEQUENCE</scope>
    <source>
        <strain evidence="11">M10.9X</strain>
    </source>
</reference>
<feature type="domain" description="Poly A polymerase head" evidence="9">
    <location>
        <begin position="28"/>
        <end position="151"/>
    </location>
</feature>
<keyword evidence="8" id="KW-0694">RNA-binding</keyword>
<dbReference type="Gene3D" id="3.30.460.10">
    <property type="entry name" value="Beta Polymerase, domain 2"/>
    <property type="match status" value="1"/>
</dbReference>
<dbReference type="InterPro" id="IPR050264">
    <property type="entry name" value="Bact_CCA-adding_enz_type3_sf"/>
</dbReference>
<comment type="similarity">
    <text evidence="8">Belongs to the tRNA nucleotidyltransferase/poly(A) polymerase family.</text>
</comment>
<accession>A0A940S3Q2</accession>
<evidence type="ECO:0000259" key="10">
    <source>
        <dbReference type="Pfam" id="PF12627"/>
    </source>
</evidence>
<comment type="caution">
    <text evidence="11">The sequence shown here is derived from an EMBL/GenBank/DDBJ whole genome shotgun (WGS) entry which is preliminary data.</text>
</comment>